<sequence length="70" mass="7896">MSENRDNSKGVEDEGKKLEDMKAKQEAEIEQAKDSSTPLKETATDAKSVSRPDLLSTWVHLYFRCHVTGQ</sequence>
<dbReference type="Proteomes" id="UP000585474">
    <property type="component" value="Unassembled WGS sequence"/>
</dbReference>
<accession>A0A7J0FUN2</accession>
<gene>
    <name evidence="2" type="ORF">Acr_15g0004890</name>
</gene>
<dbReference type="AlphaFoldDB" id="A0A7J0FUN2"/>
<dbReference type="EMBL" id="BJWL01000015">
    <property type="protein sequence ID" value="GFZ01880.1"/>
    <property type="molecule type" value="Genomic_DNA"/>
</dbReference>
<keyword evidence="3" id="KW-1185">Reference proteome</keyword>
<comment type="caution">
    <text evidence="2">The sequence shown here is derived from an EMBL/GenBank/DDBJ whole genome shotgun (WGS) entry which is preliminary data.</text>
</comment>
<evidence type="ECO:0000313" key="2">
    <source>
        <dbReference type="EMBL" id="GFZ01880.1"/>
    </source>
</evidence>
<organism evidence="2 3">
    <name type="scientific">Actinidia rufa</name>
    <dbReference type="NCBI Taxonomy" id="165716"/>
    <lineage>
        <taxon>Eukaryota</taxon>
        <taxon>Viridiplantae</taxon>
        <taxon>Streptophyta</taxon>
        <taxon>Embryophyta</taxon>
        <taxon>Tracheophyta</taxon>
        <taxon>Spermatophyta</taxon>
        <taxon>Magnoliopsida</taxon>
        <taxon>eudicotyledons</taxon>
        <taxon>Gunneridae</taxon>
        <taxon>Pentapetalae</taxon>
        <taxon>asterids</taxon>
        <taxon>Ericales</taxon>
        <taxon>Actinidiaceae</taxon>
        <taxon>Actinidia</taxon>
    </lineage>
</organism>
<feature type="region of interest" description="Disordered" evidence="1">
    <location>
        <begin position="1"/>
        <end position="50"/>
    </location>
</feature>
<evidence type="ECO:0000313" key="3">
    <source>
        <dbReference type="Proteomes" id="UP000585474"/>
    </source>
</evidence>
<protein>
    <submittedName>
        <fullName evidence="2">Uncharacterized protein</fullName>
    </submittedName>
</protein>
<evidence type="ECO:0000256" key="1">
    <source>
        <dbReference type="SAM" id="MobiDB-lite"/>
    </source>
</evidence>
<proteinExistence type="predicted"/>
<name>A0A7J0FUN2_9ERIC</name>
<feature type="compositionally biased region" description="Basic and acidic residues" evidence="1">
    <location>
        <begin position="1"/>
        <end position="33"/>
    </location>
</feature>
<reference evidence="2 3" key="1">
    <citation type="submission" date="2019-07" db="EMBL/GenBank/DDBJ databases">
        <title>De Novo Assembly of kiwifruit Actinidia rufa.</title>
        <authorList>
            <person name="Sugita-Konishi S."/>
            <person name="Sato K."/>
            <person name="Mori E."/>
            <person name="Abe Y."/>
            <person name="Kisaki G."/>
            <person name="Hamano K."/>
            <person name="Suezawa K."/>
            <person name="Otani M."/>
            <person name="Fukuda T."/>
            <person name="Manabe T."/>
            <person name="Gomi K."/>
            <person name="Tabuchi M."/>
            <person name="Akimitsu K."/>
            <person name="Kataoka I."/>
        </authorList>
    </citation>
    <scope>NUCLEOTIDE SEQUENCE [LARGE SCALE GENOMIC DNA]</scope>
    <source>
        <strain evidence="3">cv. Fuchu</strain>
    </source>
</reference>